<comment type="caution">
    <text evidence="2">The sequence shown here is derived from an EMBL/GenBank/DDBJ whole genome shotgun (WGS) entry which is preliminary data.</text>
</comment>
<protein>
    <submittedName>
        <fullName evidence="2">Uncharacterized protein</fullName>
    </submittedName>
</protein>
<reference evidence="2 3" key="1">
    <citation type="journal article" date="2016" name="Nat. Commun.">
        <title>Thousands of microbial genomes shed light on interconnected biogeochemical processes in an aquifer system.</title>
        <authorList>
            <person name="Anantharaman K."/>
            <person name="Brown C.T."/>
            <person name="Hug L.A."/>
            <person name="Sharon I."/>
            <person name="Castelle C.J."/>
            <person name="Probst A.J."/>
            <person name="Thomas B.C."/>
            <person name="Singh A."/>
            <person name="Wilkins M.J."/>
            <person name="Karaoz U."/>
            <person name="Brodie E.L."/>
            <person name="Williams K.H."/>
            <person name="Hubbard S.S."/>
            <person name="Banfield J.F."/>
        </authorList>
    </citation>
    <scope>NUCLEOTIDE SEQUENCE [LARGE SCALE GENOMIC DNA]</scope>
</reference>
<dbReference type="EMBL" id="MFDE01000035">
    <property type="protein sequence ID" value="OGE37860.1"/>
    <property type="molecule type" value="Genomic_DNA"/>
</dbReference>
<feature type="transmembrane region" description="Helical" evidence="1">
    <location>
        <begin position="15"/>
        <end position="36"/>
    </location>
</feature>
<evidence type="ECO:0000256" key="1">
    <source>
        <dbReference type="SAM" id="Phobius"/>
    </source>
</evidence>
<evidence type="ECO:0000313" key="2">
    <source>
        <dbReference type="EMBL" id="OGE37860.1"/>
    </source>
</evidence>
<name>A0A1F5KAM3_9BACT</name>
<keyword evidence="1" id="KW-0812">Transmembrane</keyword>
<keyword evidence="1" id="KW-0472">Membrane</keyword>
<sequence length="165" mass="17957">MEEIKKIKIRNFEAGFSQAIILIILIAGLAAAVFLVQKTQIFKPRAFSITTAEFIDSTGNPITQTADRNVRLRIIRSSASITSSPTPVLQDGKDYGDGTVWGQKPPGGFWDDNGPNGPGWYLPTDPNAVPKPVYTPGSPDWVNINGIWWYKPGVSGNSTTQPSKP</sequence>
<dbReference type="AlphaFoldDB" id="A0A1F5KAM3"/>
<organism evidence="2 3">
    <name type="scientific">Candidatus Daviesbacteria bacterium RIFCSPHIGHO2_12_FULL_37_11</name>
    <dbReference type="NCBI Taxonomy" id="1797777"/>
    <lineage>
        <taxon>Bacteria</taxon>
        <taxon>Candidatus Daviesiibacteriota</taxon>
    </lineage>
</organism>
<accession>A0A1F5KAM3</accession>
<evidence type="ECO:0000313" key="3">
    <source>
        <dbReference type="Proteomes" id="UP000176527"/>
    </source>
</evidence>
<dbReference type="Proteomes" id="UP000176527">
    <property type="component" value="Unassembled WGS sequence"/>
</dbReference>
<gene>
    <name evidence="2" type="ORF">A3F00_00615</name>
</gene>
<proteinExistence type="predicted"/>
<keyword evidence="1" id="KW-1133">Transmembrane helix</keyword>